<protein>
    <submittedName>
        <fullName evidence="2">Uncharacterized protein</fullName>
    </submittedName>
</protein>
<evidence type="ECO:0000313" key="3">
    <source>
        <dbReference type="Proteomes" id="UP000297866"/>
    </source>
</evidence>
<accession>A0A4R8UD97</accession>
<evidence type="ECO:0000256" key="1">
    <source>
        <dbReference type="SAM" id="MobiDB-lite"/>
    </source>
</evidence>
<gene>
    <name evidence="2" type="ORF">E3O23_14195</name>
</gene>
<evidence type="ECO:0000313" key="2">
    <source>
        <dbReference type="EMBL" id="TFB48187.1"/>
    </source>
</evidence>
<keyword evidence="3" id="KW-1185">Reference proteome</keyword>
<name>A0A4R8UD97_9MICO</name>
<feature type="region of interest" description="Disordered" evidence="1">
    <location>
        <begin position="93"/>
        <end position="130"/>
    </location>
</feature>
<comment type="caution">
    <text evidence="2">The sequence shown here is derived from an EMBL/GenBank/DDBJ whole genome shotgun (WGS) entry which is preliminary data.</text>
</comment>
<dbReference type="EMBL" id="SOEZ01000069">
    <property type="protein sequence ID" value="TFB48187.1"/>
    <property type="molecule type" value="Genomic_DNA"/>
</dbReference>
<reference evidence="2 3" key="1">
    <citation type="submission" date="2019-03" db="EMBL/GenBank/DDBJ databases">
        <title>Genomics of glacier-inhabiting Cryobacterium strains.</title>
        <authorList>
            <person name="Liu Q."/>
            <person name="Xin Y.-H."/>
        </authorList>
    </citation>
    <scope>NUCLEOTIDE SEQUENCE [LARGE SCALE GENOMIC DNA]</scope>
    <source>
        <strain evidence="2 3">Sr47</strain>
    </source>
</reference>
<organism evidence="2 3">
    <name type="scientific">Cryobacterium tagatosivorans</name>
    <dbReference type="NCBI Taxonomy" id="1259199"/>
    <lineage>
        <taxon>Bacteria</taxon>
        <taxon>Bacillati</taxon>
        <taxon>Actinomycetota</taxon>
        <taxon>Actinomycetes</taxon>
        <taxon>Micrococcales</taxon>
        <taxon>Microbacteriaceae</taxon>
        <taxon>Cryobacterium</taxon>
    </lineage>
</organism>
<dbReference type="RefSeq" id="WP_134492054.1">
    <property type="nucleotide sequence ID" value="NZ_SOEZ01000069.1"/>
</dbReference>
<sequence>MLVVPLVLPLVLLVLVLLVLLGDNSQLWPHASPRERRVQPQLVVIARPAVGARSHCGRRAANTGTDGDSGPLSPVLKHASAIHPVLATGGASRQALATPAAPAGDSATDAVGGASRATSAAGYSGDNSQL</sequence>
<proteinExistence type="predicted"/>
<feature type="region of interest" description="Disordered" evidence="1">
    <location>
        <begin position="53"/>
        <end position="74"/>
    </location>
</feature>
<dbReference type="Proteomes" id="UP000297866">
    <property type="component" value="Unassembled WGS sequence"/>
</dbReference>
<dbReference type="AlphaFoldDB" id="A0A4R8UD97"/>